<evidence type="ECO:0000256" key="4">
    <source>
        <dbReference type="ARBA" id="ARBA00022729"/>
    </source>
</evidence>
<gene>
    <name evidence="10" type="primary">LOC115337106</name>
</gene>
<comment type="function">
    <text evidence="9">Forms a strong non-covalent specific complex with biotin.</text>
</comment>
<dbReference type="PANTHER" id="PTHR34399">
    <property type="entry name" value="AVIDIN-RELATED"/>
    <property type="match status" value="1"/>
</dbReference>
<dbReference type="Gene3D" id="2.40.128.30">
    <property type="entry name" value="Avidin-like"/>
    <property type="match status" value="1"/>
</dbReference>
<comment type="subcellular location">
    <subcellularLocation>
        <location evidence="1 9">Secreted</location>
    </subcellularLocation>
</comment>
<evidence type="ECO:0000313" key="10">
    <source>
        <dbReference type="Ensembl" id="ENSACCP00020024446.1"/>
    </source>
</evidence>
<dbReference type="InterPro" id="IPR005469">
    <property type="entry name" value="Avidin"/>
</dbReference>
<comment type="similarity">
    <text evidence="2 9">Belongs to the avidin/streptavidin family.</text>
</comment>
<dbReference type="GO" id="GO:0009374">
    <property type="term" value="F:biotin binding"/>
    <property type="evidence" value="ECO:0007669"/>
    <property type="project" value="UniProtKB-UniRule"/>
</dbReference>
<dbReference type="PRINTS" id="PR00709">
    <property type="entry name" value="AVIDIN"/>
</dbReference>
<evidence type="ECO:0000256" key="1">
    <source>
        <dbReference type="ARBA" id="ARBA00004613"/>
    </source>
</evidence>
<evidence type="ECO:0000256" key="7">
    <source>
        <dbReference type="ARBA" id="ARBA00023267"/>
    </source>
</evidence>
<feature type="signal peptide" evidence="9">
    <location>
        <begin position="1"/>
        <end position="28"/>
    </location>
</feature>
<dbReference type="GO" id="GO:0005576">
    <property type="term" value="C:extracellular region"/>
    <property type="evidence" value="ECO:0007669"/>
    <property type="project" value="UniProtKB-SubCell"/>
</dbReference>
<dbReference type="SUPFAM" id="SSF50876">
    <property type="entry name" value="Avidin/streptavidin"/>
    <property type="match status" value="1"/>
</dbReference>
<dbReference type="Proteomes" id="UP000472275">
    <property type="component" value="Chromosome Z"/>
</dbReference>
<dbReference type="InterPro" id="IPR051764">
    <property type="entry name" value="Avidin/Streptavidin-rel"/>
</dbReference>
<feature type="disulfide bond" evidence="8">
    <location>
        <begin position="32"/>
        <end position="115"/>
    </location>
</feature>
<comment type="subunit">
    <text evidence="9">Homotetramer.</text>
</comment>
<reference evidence="10" key="2">
    <citation type="submission" date="2025-09" db="UniProtKB">
        <authorList>
            <consortium name="Ensembl"/>
        </authorList>
    </citation>
    <scope>IDENTIFICATION</scope>
</reference>
<keyword evidence="6 9" id="KW-0325">Glycoprotein</keyword>
<evidence type="ECO:0000313" key="11">
    <source>
        <dbReference type="Proteomes" id="UP000472275"/>
    </source>
</evidence>
<evidence type="ECO:0000256" key="9">
    <source>
        <dbReference type="RuleBase" id="RU369114"/>
    </source>
</evidence>
<dbReference type="InParanoid" id="A0A663FHX4"/>
<organism evidence="10 11">
    <name type="scientific">Aquila chrysaetos chrysaetos</name>
    <dbReference type="NCBI Taxonomy" id="223781"/>
    <lineage>
        <taxon>Eukaryota</taxon>
        <taxon>Metazoa</taxon>
        <taxon>Chordata</taxon>
        <taxon>Craniata</taxon>
        <taxon>Vertebrata</taxon>
        <taxon>Euteleostomi</taxon>
        <taxon>Archelosauria</taxon>
        <taxon>Archosauria</taxon>
        <taxon>Dinosauria</taxon>
        <taxon>Saurischia</taxon>
        <taxon>Theropoda</taxon>
        <taxon>Coelurosauria</taxon>
        <taxon>Aves</taxon>
        <taxon>Neognathae</taxon>
        <taxon>Neoaves</taxon>
        <taxon>Telluraves</taxon>
        <taxon>Accipitrimorphae</taxon>
        <taxon>Accipitriformes</taxon>
        <taxon>Accipitridae</taxon>
        <taxon>Accipitrinae</taxon>
        <taxon>Aquila</taxon>
    </lineage>
</organism>
<proteinExistence type="inferred from homology"/>
<keyword evidence="7 9" id="KW-0092">Biotin</keyword>
<evidence type="ECO:0000256" key="8">
    <source>
        <dbReference type="PIRSR" id="PIRSR605468-51"/>
    </source>
</evidence>
<accession>A0A663FHX4</accession>
<evidence type="ECO:0000256" key="5">
    <source>
        <dbReference type="ARBA" id="ARBA00023157"/>
    </source>
</evidence>
<dbReference type="PROSITE" id="PS51326">
    <property type="entry name" value="AVIDIN_2"/>
    <property type="match status" value="1"/>
</dbReference>
<keyword evidence="4 9" id="KW-0732">Signal</keyword>
<dbReference type="PANTHER" id="PTHR34399:SF3">
    <property type="entry name" value="AVID PROTEIN-RELATED"/>
    <property type="match status" value="1"/>
</dbReference>
<dbReference type="GeneTree" id="ENSGT00390000001847"/>
<name>A0A663FHX4_AQUCH</name>
<evidence type="ECO:0000256" key="6">
    <source>
        <dbReference type="ARBA" id="ARBA00023180"/>
    </source>
</evidence>
<reference evidence="10" key="1">
    <citation type="submission" date="2025-08" db="UniProtKB">
        <authorList>
            <consortium name="Ensembl"/>
        </authorList>
    </citation>
    <scope>IDENTIFICATION</scope>
</reference>
<dbReference type="PROSITE" id="PS51257">
    <property type="entry name" value="PROKAR_LIPOPROTEIN"/>
    <property type="match status" value="1"/>
</dbReference>
<keyword evidence="5 8" id="KW-1015">Disulfide bond</keyword>
<protein>
    <recommendedName>
        <fullName evidence="9">Avidin</fullName>
    </recommendedName>
</protein>
<evidence type="ECO:0000256" key="2">
    <source>
        <dbReference type="ARBA" id="ARBA00006297"/>
    </source>
</evidence>
<dbReference type="Ensembl" id="ENSACCT00020025531.1">
    <property type="protein sequence ID" value="ENSACCP00020024446.1"/>
    <property type="gene ID" value="ENSACCG00020016731.1"/>
</dbReference>
<dbReference type="InterPro" id="IPR005468">
    <property type="entry name" value="Avidin/str"/>
</dbReference>
<feature type="chain" id="PRO_5041487617" description="Avidin" evidence="9">
    <location>
        <begin position="29"/>
        <end position="156"/>
    </location>
</feature>
<evidence type="ECO:0000256" key="3">
    <source>
        <dbReference type="ARBA" id="ARBA00022525"/>
    </source>
</evidence>
<dbReference type="Pfam" id="PF01382">
    <property type="entry name" value="Avidin"/>
    <property type="match status" value="1"/>
</dbReference>
<keyword evidence="3 9" id="KW-0964">Secreted</keyword>
<sequence>MLRSPATMGSSAFALALALVLAACVTSAERKCLLSGSWRSDTGCRMVVSVLSKDGRFSGSYLPGPAAGNSEILTSPLEGSQQDARLVPHPTFSFIVHWQLRDSDTTRTTAFLGQCYTGTNGEETLHALWLLREAADSPTEDWKATRVGTSIFTRIK</sequence>
<dbReference type="InterPro" id="IPR036896">
    <property type="entry name" value="Avidin-like_sf"/>
</dbReference>
<keyword evidence="11" id="KW-1185">Reference proteome</keyword>
<dbReference type="AlphaFoldDB" id="A0A663FHX4"/>